<name>A0AAU8C9Y7_9EURY</name>
<feature type="transmembrane region" description="Helical" evidence="8">
    <location>
        <begin position="133"/>
        <end position="149"/>
    </location>
</feature>
<evidence type="ECO:0000256" key="2">
    <source>
        <dbReference type="ARBA" id="ARBA00022475"/>
    </source>
</evidence>
<feature type="transmembrane region" description="Helical" evidence="8">
    <location>
        <begin position="306"/>
        <end position="323"/>
    </location>
</feature>
<dbReference type="Pfam" id="PF13231">
    <property type="entry name" value="PMT_2"/>
    <property type="match status" value="1"/>
</dbReference>
<feature type="transmembrane region" description="Helical" evidence="8">
    <location>
        <begin position="233"/>
        <end position="253"/>
    </location>
</feature>
<evidence type="ECO:0000256" key="5">
    <source>
        <dbReference type="ARBA" id="ARBA00022692"/>
    </source>
</evidence>
<evidence type="ECO:0000256" key="8">
    <source>
        <dbReference type="SAM" id="Phobius"/>
    </source>
</evidence>
<dbReference type="AlphaFoldDB" id="A0AAU8C9Y7"/>
<evidence type="ECO:0000313" key="11">
    <source>
        <dbReference type="EMBL" id="XCF15665.1"/>
    </source>
</evidence>
<keyword evidence="7 8" id="KW-0472">Membrane</keyword>
<dbReference type="PANTHER" id="PTHR33908">
    <property type="entry name" value="MANNOSYLTRANSFERASE YKCB-RELATED"/>
    <property type="match status" value="1"/>
</dbReference>
<feature type="transmembrane region" description="Helical" evidence="8">
    <location>
        <begin position="180"/>
        <end position="197"/>
    </location>
</feature>
<gene>
    <name evidence="11" type="ORF">ABSL23_10470</name>
</gene>
<keyword evidence="3 11" id="KW-0328">Glycosyltransferase</keyword>
<dbReference type="EMBL" id="CP159204">
    <property type="protein sequence ID" value="XCF15665.1"/>
    <property type="molecule type" value="Genomic_DNA"/>
</dbReference>
<keyword evidence="4 11" id="KW-0808">Transferase</keyword>
<feature type="transmembrane region" description="Helical" evidence="8">
    <location>
        <begin position="335"/>
        <end position="352"/>
    </location>
</feature>
<comment type="subcellular location">
    <subcellularLocation>
        <location evidence="1">Cell membrane</location>
        <topology evidence="1">Multi-pass membrane protein</topology>
    </subcellularLocation>
</comment>
<evidence type="ECO:0000259" key="9">
    <source>
        <dbReference type="Pfam" id="PF13231"/>
    </source>
</evidence>
<keyword evidence="5 8" id="KW-0812">Transmembrane</keyword>
<dbReference type="PANTHER" id="PTHR33908:SF11">
    <property type="entry name" value="MEMBRANE PROTEIN"/>
    <property type="match status" value="1"/>
</dbReference>
<evidence type="ECO:0000256" key="7">
    <source>
        <dbReference type="ARBA" id="ARBA00023136"/>
    </source>
</evidence>
<evidence type="ECO:0000256" key="1">
    <source>
        <dbReference type="ARBA" id="ARBA00004651"/>
    </source>
</evidence>
<keyword evidence="2" id="KW-1003">Cell membrane</keyword>
<evidence type="ECO:0000256" key="4">
    <source>
        <dbReference type="ARBA" id="ARBA00022679"/>
    </source>
</evidence>
<accession>A0AAU8C9Y7</accession>
<organism evidence="11">
    <name type="scientific">Halobacterium sp. NMX12-1</name>
    <dbReference type="NCBI Taxonomy" id="3166650"/>
    <lineage>
        <taxon>Archaea</taxon>
        <taxon>Methanobacteriati</taxon>
        <taxon>Methanobacteriota</taxon>
        <taxon>Stenosarchaea group</taxon>
        <taxon>Halobacteria</taxon>
        <taxon>Halobacteriales</taxon>
        <taxon>Halobacteriaceae</taxon>
        <taxon>Halobacterium</taxon>
    </lineage>
</organism>
<proteinExistence type="predicted"/>
<dbReference type="KEGG" id="hanx:ABSL23_10470"/>
<protein>
    <submittedName>
        <fullName evidence="11">Glycosyltransferase family 39 protein</fullName>
        <ecNumber evidence="11">2.4.-.-</ecNumber>
    </submittedName>
</protein>
<evidence type="ECO:0000259" key="10">
    <source>
        <dbReference type="Pfam" id="PF25230"/>
    </source>
</evidence>
<evidence type="ECO:0000256" key="6">
    <source>
        <dbReference type="ARBA" id="ARBA00022989"/>
    </source>
</evidence>
<evidence type="ECO:0000256" key="3">
    <source>
        <dbReference type="ARBA" id="ARBA00022676"/>
    </source>
</evidence>
<dbReference type="GO" id="GO:0008610">
    <property type="term" value="P:lipid biosynthetic process"/>
    <property type="evidence" value="ECO:0007669"/>
    <property type="project" value="UniProtKB-ARBA"/>
</dbReference>
<dbReference type="EC" id="2.4.-.-" evidence="11"/>
<dbReference type="RefSeq" id="WP_353635377.1">
    <property type="nucleotide sequence ID" value="NZ_CP159204.1"/>
</dbReference>
<keyword evidence="6 8" id="KW-1133">Transmembrane helix</keyword>
<feature type="transmembrane region" description="Helical" evidence="8">
    <location>
        <begin position="406"/>
        <end position="430"/>
    </location>
</feature>
<dbReference type="GO" id="GO:0016763">
    <property type="term" value="F:pentosyltransferase activity"/>
    <property type="evidence" value="ECO:0007669"/>
    <property type="project" value="TreeGrafter"/>
</dbReference>
<dbReference type="GO" id="GO:0005886">
    <property type="term" value="C:plasma membrane"/>
    <property type="evidence" value="ECO:0007669"/>
    <property type="project" value="UniProtKB-SubCell"/>
</dbReference>
<dbReference type="InterPro" id="IPR057168">
    <property type="entry name" value="DUF7846"/>
</dbReference>
<dbReference type="GeneID" id="91109576"/>
<feature type="transmembrane region" description="Helical" evidence="8">
    <location>
        <begin position="107"/>
        <end position="126"/>
    </location>
</feature>
<feature type="transmembrane region" description="Helical" evidence="8">
    <location>
        <begin position="372"/>
        <end position="394"/>
    </location>
</feature>
<dbReference type="Pfam" id="PF25230">
    <property type="entry name" value="DUF7846"/>
    <property type="match status" value="1"/>
</dbReference>
<sequence length="680" mass="73072">MNRARTRRLVARVRASPYFASAALAVVAAVAAYALSVTVFPYHSTNHDEAVYLQQAAMLLEGQLFLRPPVEGSFRPWFFVESSRGLYSKYAPVVPAVFALGELAGDFRYALPAVAAANVALLYGVVRDAFDHRTGALAAVVLLCSPLFLVQSGVFLPYAPTTMLNLAFAFAYFRAERVGSARWAAAAGVAVGLAFFARPYTAVLFATPFVVHAVWTLREPLRERRVSPLFRRRVATAALGLCGVSVALAYNAVVTGDPFVFPYQAFAPLDGLGFGHREILNHEIQYTPRLALRANASVLEQFVTEWAPLGALGVPLAAVGALVTQRRGWSWRQAVLAGVVVSVVVGNVYFWGNFNVLGDVEDPNGLITTLGPYYHFDLLVPVSAFAATGVLAAADRVRDAAASRLSANRAVAVTVAVLLVASAVLGGVAASASTEQVRENADITDHYEAAYEPFEPEPPANSVVFLPDPYGDWLNHPFQPLRNDPGFDGRAVYAVDERQLAVADAYPDRALYRYVYRGSWSPYGDEPVEPDLRRIHVAGGDALTVDAELGLPSWTQTVTVTLSADGEEAYLTLTPGNASRANVDVHVADGHVRLSAGGENASVPLGEAASVTLDAHVDGGYGAGYAYRVRFPVQRTEDGYRTMTPYRELCTDLRNCEGGAAYVPGVGPDGAYVNTSVRSE</sequence>
<dbReference type="InterPro" id="IPR038731">
    <property type="entry name" value="RgtA/B/C-like"/>
</dbReference>
<feature type="domain" description="Glycosyltransferase RgtA/B/C/D-like" evidence="9">
    <location>
        <begin position="114"/>
        <end position="223"/>
    </location>
</feature>
<dbReference type="InterPro" id="IPR050297">
    <property type="entry name" value="LipidA_mod_glycosyltrf_83"/>
</dbReference>
<feature type="domain" description="DUF7846" evidence="10">
    <location>
        <begin position="463"/>
        <end position="629"/>
    </location>
</feature>
<reference evidence="11" key="1">
    <citation type="submission" date="2024-06" db="EMBL/GenBank/DDBJ databases">
        <title>Genome Sequence of an extremely halophilic archaeon isolated from Permian era halite, Salado Formation, Carlsbad, New Mexico: Halobacterium sp. strain NMX12-1.</title>
        <authorList>
            <person name="Sotoa L."/>
            <person name="DasSarma P."/>
            <person name="Anton B.P."/>
            <person name="Vincze T."/>
            <person name="Verma I."/>
            <person name="Eralp B."/>
            <person name="Powers D.W."/>
            <person name="Dozier B.L."/>
            <person name="Roberts R.J."/>
            <person name="DasSarma S."/>
        </authorList>
    </citation>
    <scope>NUCLEOTIDE SEQUENCE</scope>
    <source>
        <strain evidence="11">NMX12-1</strain>
    </source>
</reference>